<dbReference type="Proteomes" id="UP001590951">
    <property type="component" value="Unassembled WGS sequence"/>
</dbReference>
<accession>A0ABR4AWY0</accession>
<dbReference type="Pfam" id="PF11991">
    <property type="entry name" value="Trp_DMAT"/>
    <property type="match status" value="1"/>
</dbReference>
<dbReference type="SFLD" id="SFLDS00036">
    <property type="entry name" value="Aromatic_Prenyltransferase"/>
    <property type="match status" value="1"/>
</dbReference>
<organism evidence="3 4">
    <name type="scientific">Lepraria finkii</name>
    <dbReference type="NCBI Taxonomy" id="1340010"/>
    <lineage>
        <taxon>Eukaryota</taxon>
        <taxon>Fungi</taxon>
        <taxon>Dikarya</taxon>
        <taxon>Ascomycota</taxon>
        <taxon>Pezizomycotina</taxon>
        <taxon>Lecanoromycetes</taxon>
        <taxon>OSLEUM clade</taxon>
        <taxon>Lecanoromycetidae</taxon>
        <taxon>Lecanorales</taxon>
        <taxon>Lecanorineae</taxon>
        <taxon>Stereocaulaceae</taxon>
        <taxon>Lepraria</taxon>
    </lineage>
</organism>
<keyword evidence="4" id="KW-1185">Reference proteome</keyword>
<comment type="caution">
    <text evidence="3">The sequence shown here is derived from an EMBL/GenBank/DDBJ whole genome shotgun (WGS) entry which is preliminary data.</text>
</comment>
<protein>
    <submittedName>
        <fullName evidence="3">Uncharacterized protein</fullName>
    </submittedName>
</protein>
<evidence type="ECO:0000256" key="2">
    <source>
        <dbReference type="ARBA" id="ARBA00022679"/>
    </source>
</evidence>
<name>A0ABR4AWY0_9LECA</name>
<proteinExistence type="inferred from homology"/>
<dbReference type="CDD" id="cd13929">
    <property type="entry name" value="PT-DMATS_CymD"/>
    <property type="match status" value="1"/>
</dbReference>
<evidence type="ECO:0000313" key="4">
    <source>
        <dbReference type="Proteomes" id="UP001590951"/>
    </source>
</evidence>
<dbReference type="PANTHER" id="PTHR40627:SF4">
    <property type="entry name" value="PRENYLTRANSFERASE ASQH1-RELATED"/>
    <property type="match status" value="1"/>
</dbReference>
<dbReference type="PANTHER" id="PTHR40627">
    <property type="entry name" value="INDOLE PRENYLTRANSFERASE TDIB-RELATED"/>
    <property type="match status" value="1"/>
</dbReference>
<keyword evidence="2" id="KW-0808">Transferase</keyword>
<reference evidence="3 4" key="1">
    <citation type="submission" date="2024-09" db="EMBL/GenBank/DDBJ databases">
        <title>Rethinking Asexuality: The Enigmatic Case of Functional Sexual Genes in Lepraria (Stereocaulaceae).</title>
        <authorList>
            <person name="Doellman M."/>
            <person name="Sun Y."/>
            <person name="Barcenas-Pena A."/>
            <person name="Lumbsch H.T."/>
            <person name="Grewe F."/>
        </authorList>
    </citation>
    <scope>NUCLEOTIDE SEQUENCE [LARGE SCALE GENOMIC DNA]</scope>
    <source>
        <strain evidence="3 4">Grewe 0041</strain>
    </source>
</reference>
<dbReference type="EMBL" id="JBHFEH010000058">
    <property type="protein sequence ID" value="KAL2049785.1"/>
    <property type="molecule type" value="Genomic_DNA"/>
</dbReference>
<comment type="similarity">
    <text evidence="1">Belongs to the tryptophan dimethylallyltransferase family.</text>
</comment>
<dbReference type="InterPro" id="IPR017795">
    <property type="entry name" value="ABBA_NscD-like"/>
</dbReference>
<evidence type="ECO:0000256" key="1">
    <source>
        <dbReference type="ARBA" id="ARBA00010209"/>
    </source>
</evidence>
<evidence type="ECO:0000313" key="3">
    <source>
        <dbReference type="EMBL" id="KAL2049785.1"/>
    </source>
</evidence>
<dbReference type="InterPro" id="IPR033964">
    <property type="entry name" value="ABBA"/>
</dbReference>
<sequence>MAFAMESPKSHSLQDVSNAHAMDVRDTLQGPSYWWSTSGRDLANMLHEANYPEEAQRSFLSFYQTVICPQLGGQPDANSTKSGVGRDGNPFEYSFELKGSTRSQAVRFVVDVSQLRPVGKANPLSMKTTQNVVDVLAKRTPGFDDTWYRALSQWFVHSHLPASEQQALIDEAGYQMPAILGFDIHPRISTAGSLPVLAKVYFPPCFTAAAKKITRWEAVRLGVQQLPDINSHPNILRSLGIIEDCLSTKSKEFEDGPRYLATDFVAPGKARLKIYMRYPGSAFEEIWDYYTLGGGIPGLDEDKEKFRDLVNLISGPGYEQSQTDHPHYTKVRRKATALYFSLSTDNPCPAPKICFYPANFAANNKVIAKGLNRWLEKYRWFKGGKNMEERVKRVLYVAIFLLGFGFSLLIDDDSTHRQLTEKTGIFTFIGIGRKEDPKKKDLSIQVYVSPELYKNPRL</sequence>
<gene>
    <name evidence="3" type="ORF">ABVK25_010008</name>
</gene>
<dbReference type="SFLD" id="SFLDG01162">
    <property type="entry name" value="I"/>
    <property type="match status" value="1"/>
</dbReference>
<dbReference type="NCBIfam" id="TIGR03429">
    <property type="entry name" value="arom_pren_DMATS"/>
    <property type="match status" value="1"/>
</dbReference>